<keyword evidence="2" id="KW-1185">Reference proteome</keyword>
<proteinExistence type="predicted"/>
<dbReference type="AlphaFoldDB" id="A0A9W6F862"/>
<dbReference type="OrthoDB" id="557657at2759"/>
<dbReference type="Proteomes" id="UP001165080">
    <property type="component" value="Unassembled WGS sequence"/>
</dbReference>
<organism evidence="1 2">
    <name type="scientific">Pleodorina starrii</name>
    <dbReference type="NCBI Taxonomy" id="330485"/>
    <lineage>
        <taxon>Eukaryota</taxon>
        <taxon>Viridiplantae</taxon>
        <taxon>Chlorophyta</taxon>
        <taxon>core chlorophytes</taxon>
        <taxon>Chlorophyceae</taxon>
        <taxon>CS clade</taxon>
        <taxon>Chlamydomonadales</taxon>
        <taxon>Volvocaceae</taxon>
        <taxon>Pleodorina</taxon>
    </lineage>
</organism>
<sequence>MVSLTEYKYICNKPQPVTFSKCGELESRAASTAIFRQSSTQDMRESLQSGDEVMYVAQNVTDFSEEYIMGLLKKAQEDSRNREIFDHVHNIRAKALEPMFYDFMNSVRSELPHRYQPLLESVNNFQDLNKRVSALRGDHGFHVALENASKPFCGKYEAELGFWKQYAALEAINTDRNKVVHCSVAASAAALSEACDKSDTLDTALAMVEALANFGAKHAADLDASAEEQWKEGVALTQRVKQKRKSKILRE</sequence>
<name>A0A9W6F862_9CHLO</name>
<comment type="caution">
    <text evidence="1">The sequence shown here is derived from an EMBL/GenBank/DDBJ whole genome shotgun (WGS) entry which is preliminary data.</text>
</comment>
<accession>A0A9W6F862</accession>
<reference evidence="1 2" key="1">
    <citation type="journal article" date="2023" name="Commun. Biol.">
        <title>Reorganization of the ancestral sex-determining regions during the evolution of trioecy in Pleodorina starrii.</title>
        <authorList>
            <person name="Takahashi K."/>
            <person name="Suzuki S."/>
            <person name="Kawai-Toyooka H."/>
            <person name="Yamamoto K."/>
            <person name="Hamaji T."/>
            <person name="Ootsuki R."/>
            <person name="Yamaguchi H."/>
            <person name="Kawachi M."/>
            <person name="Higashiyama T."/>
            <person name="Nozaki H."/>
        </authorList>
    </citation>
    <scope>NUCLEOTIDE SEQUENCE [LARGE SCALE GENOMIC DNA]</scope>
    <source>
        <strain evidence="1 2">NIES-4479</strain>
    </source>
</reference>
<evidence type="ECO:0000313" key="2">
    <source>
        <dbReference type="Proteomes" id="UP001165080"/>
    </source>
</evidence>
<evidence type="ECO:0000313" key="1">
    <source>
        <dbReference type="EMBL" id="GLC59894.1"/>
    </source>
</evidence>
<protein>
    <submittedName>
        <fullName evidence="1">Uncharacterized protein</fullName>
    </submittedName>
</protein>
<gene>
    <name evidence="1" type="primary">PLESTMB000676</name>
    <name evidence="1" type="ORF">PLESTB_001549800</name>
</gene>
<dbReference type="EMBL" id="BRXU01000030">
    <property type="protein sequence ID" value="GLC59894.1"/>
    <property type="molecule type" value="Genomic_DNA"/>
</dbReference>